<feature type="coiled-coil region" evidence="1">
    <location>
        <begin position="22"/>
        <end position="49"/>
    </location>
</feature>
<proteinExistence type="predicted"/>
<dbReference type="KEGG" id="mbah:HYN46_16680"/>
<reference evidence="2 3" key="1">
    <citation type="submission" date="2018-07" db="EMBL/GenBank/DDBJ databases">
        <title>Genome sequencing of Moraxellaceae gen. HYN0046.</title>
        <authorList>
            <person name="Kim M."/>
            <person name="Yi H."/>
        </authorList>
    </citation>
    <scope>NUCLEOTIDE SEQUENCE [LARGE SCALE GENOMIC DNA]</scope>
    <source>
        <strain evidence="2 3">HYN0046</strain>
    </source>
</reference>
<gene>
    <name evidence="2" type="ORF">HYN46_16680</name>
</gene>
<keyword evidence="3" id="KW-1185">Reference proteome</keyword>
<evidence type="ECO:0000313" key="2">
    <source>
        <dbReference type="EMBL" id="AXI04327.1"/>
    </source>
</evidence>
<dbReference type="Proteomes" id="UP000253940">
    <property type="component" value="Chromosome"/>
</dbReference>
<name>A0A345PAL8_9GAMM</name>
<dbReference type="RefSeq" id="WP_114900435.1">
    <property type="nucleotide sequence ID" value="NZ_CP031222.1"/>
</dbReference>
<evidence type="ECO:0000256" key="1">
    <source>
        <dbReference type="SAM" id="Coils"/>
    </source>
</evidence>
<dbReference type="AlphaFoldDB" id="A0A345PAL8"/>
<protein>
    <submittedName>
        <fullName evidence="2">Uncharacterized protein</fullName>
    </submittedName>
</protein>
<dbReference type="EMBL" id="CP031222">
    <property type="protein sequence ID" value="AXI04327.1"/>
    <property type="molecule type" value="Genomic_DNA"/>
</dbReference>
<evidence type="ECO:0000313" key="3">
    <source>
        <dbReference type="Proteomes" id="UP000253940"/>
    </source>
</evidence>
<accession>A0A345PAL8</accession>
<organism evidence="2 3">
    <name type="scientific">Aquirhabdus parva</name>
    <dbReference type="NCBI Taxonomy" id="2283318"/>
    <lineage>
        <taxon>Bacteria</taxon>
        <taxon>Pseudomonadati</taxon>
        <taxon>Pseudomonadota</taxon>
        <taxon>Gammaproteobacteria</taxon>
        <taxon>Moraxellales</taxon>
        <taxon>Moraxellaceae</taxon>
        <taxon>Aquirhabdus</taxon>
    </lineage>
</organism>
<keyword evidence="1" id="KW-0175">Coiled coil</keyword>
<sequence>MPTRKAAAPKAATETTVKEVITETVEKEVAKAESLVESLTEKAEKLADDVTTSATDLVNKVTDLVQTESSTIVEKVKSLIAQLQTTIHTEKSFSEISAEATALIKEVQTGGYEALKHDYALLRTAVIENFETLQANSSLKTFVNELIAKLPSIKPAA</sequence>